<dbReference type="Gene3D" id="2.40.128.110">
    <property type="entry name" value="Lipid/polyisoprenoid-binding, YceI-like"/>
    <property type="match status" value="1"/>
</dbReference>
<sequence>MCGIVAVLTFFDPFLVNSQQRADNHQVLIKILPDSKVKIKGETSLIGYSFTYKGDLSRSFKVSTNFNKEQLVNSITGLQLEIEKFKSGNFLMDRDFRKVMKCDDFPYCKIELLSISATSSSGLNVTGQAKIAVTIAGIKKLYLIPFQLKETSSQLTINAIQPISFKDFGLNPAEVNKLVEIKDTCEVSLNLLIQITHL</sequence>
<protein>
    <recommendedName>
        <fullName evidence="1">Lipid/polyisoprenoid-binding YceI-like domain-containing protein</fullName>
    </recommendedName>
</protein>
<dbReference type="Proteomes" id="UP000236893">
    <property type="component" value="Unassembled WGS sequence"/>
</dbReference>
<dbReference type="Pfam" id="PF04264">
    <property type="entry name" value="YceI"/>
    <property type="match status" value="1"/>
</dbReference>
<proteinExistence type="predicted"/>
<dbReference type="AlphaFoldDB" id="A0A2S4ZZP1"/>
<accession>A0A2S4ZZP1</accession>
<dbReference type="SUPFAM" id="SSF101874">
    <property type="entry name" value="YceI-like"/>
    <property type="match status" value="1"/>
</dbReference>
<comment type="caution">
    <text evidence="2">The sequence shown here is derived from an EMBL/GenBank/DDBJ whole genome shotgun (WGS) entry which is preliminary data.</text>
</comment>
<organism evidence="2 3">
    <name type="scientific">Solitalea longa</name>
    <dbReference type="NCBI Taxonomy" id="2079460"/>
    <lineage>
        <taxon>Bacteria</taxon>
        <taxon>Pseudomonadati</taxon>
        <taxon>Bacteroidota</taxon>
        <taxon>Sphingobacteriia</taxon>
        <taxon>Sphingobacteriales</taxon>
        <taxon>Sphingobacteriaceae</taxon>
        <taxon>Solitalea</taxon>
    </lineage>
</organism>
<reference evidence="2 3" key="1">
    <citation type="submission" date="2018-01" db="EMBL/GenBank/DDBJ databases">
        <authorList>
            <person name="Gaut B.S."/>
            <person name="Morton B.R."/>
            <person name="Clegg M.T."/>
            <person name="Duvall M.R."/>
        </authorList>
    </citation>
    <scope>NUCLEOTIDE SEQUENCE [LARGE SCALE GENOMIC DNA]</scope>
    <source>
        <strain evidence="2 3">HR-AV</strain>
    </source>
</reference>
<dbReference type="InterPro" id="IPR036761">
    <property type="entry name" value="TTHA0802/YceI-like_sf"/>
</dbReference>
<name>A0A2S4ZZP1_9SPHI</name>
<gene>
    <name evidence="2" type="ORF">C3K47_13750</name>
</gene>
<evidence type="ECO:0000313" key="3">
    <source>
        <dbReference type="Proteomes" id="UP000236893"/>
    </source>
</evidence>
<feature type="domain" description="Lipid/polyisoprenoid-binding YceI-like" evidence="1">
    <location>
        <begin position="37"/>
        <end position="191"/>
    </location>
</feature>
<keyword evidence="3" id="KW-1185">Reference proteome</keyword>
<evidence type="ECO:0000313" key="2">
    <source>
        <dbReference type="EMBL" id="POY35811.1"/>
    </source>
</evidence>
<dbReference type="EMBL" id="PQVF01000009">
    <property type="protein sequence ID" value="POY35811.1"/>
    <property type="molecule type" value="Genomic_DNA"/>
</dbReference>
<dbReference type="InterPro" id="IPR007372">
    <property type="entry name" value="Lipid/polyisoprenoid-bd_YceI"/>
</dbReference>
<evidence type="ECO:0000259" key="1">
    <source>
        <dbReference type="Pfam" id="PF04264"/>
    </source>
</evidence>